<gene>
    <name evidence="2" type="ORF">SAMN05421780_109124</name>
</gene>
<name>A0A1I1LT47_9BACT</name>
<dbReference type="AlphaFoldDB" id="A0A1I1LT47"/>
<dbReference type="EMBL" id="FOLE01000009">
    <property type="protein sequence ID" value="SFC76314.1"/>
    <property type="molecule type" value="Genomic_DNA"/>
</dbReference>
<evidence type="ECO:0000313" key="2">
    <source>
        <dbReference type="EMBL" id="SFC76314.1"/>
    </source>
</evidence>
<organism evidence="2 3">
    <name type="scientific">Flexibacter flexilis DSM 6793</name>
    <dbReference type="NCBI Taxonomy" id="927664"/>
    <lineage>
        <taxon>Bacteria</taxon>
        <taxon>Pseudomonadati</taxon>
        <taxon>Bacteroidota</taxon>
        <taxon>Cytophagia</taxon>
        <taxon>Cytophagales</taxon>
        <taxon>Flexibacteraceae</taxon>
        <taxon>Flexibacter</taxon>
    </lineage>
</organism>
<evidence type="ECO:0000313" key="3">
    <source>
        <dbReference type="Proteomes" id="UP000199514"/>
    </source>
</evidence>
<sequence>MEELVKLVSEKTGISAEQAKSAVEAVLGAVKTKLPASVAGQVDNLLAGKEFDYNAVLKGQLENLKGEASEKFADLKETASEKLEDFKESASEKLEDLKDDAEGFIKKLF</sequence>
<dbReference type="Proteomes" id="UP000199514">
    <property type="component" value="Unassembled WGS sequence"/>
</dbReference>
<protein>
    <submittedName>
        <fullName evidence="2">Uncharacterized protein</fullName>
    </submittedName>
</protein>
<keyword evidence="3" id="KW-1185">Reference proteome</keyword>
<feature type="coiled-coil region" evidence="1">
    <location>
        <begin position="80"/>
        <end position="107"/>
    </location>
</feature>
<keyword evidence="1" id="KW-0175">Coiled coil</keyword>
<dbReference type="SUPFAM" id="SSF58113">
    <property type="entry name" value="Apolipoprotein A-I"/>
    <property type="match status" value="1"/>
</dbReference>
<dbReference type="RefSeq" id="WP_177199950.1">
    <property type="nucleotide sequence ID" value="NZ_FOLE01000009.1"/>
</dbReference>
<dbReference type="Gene3D" id="6.10.140.1430">
    <property type="match status" value="1"/>
</dbReference>
<accession>A0A1I1LT47</accession>
<reference evidence="2 3" key="1">
    <citation type="submission" date="2016-10" db="EMBL/GenBank/DDBJ databases">
        <authorList>
            <person name="de Groot N.N."/>
        </authorList>
    </citation>
    <scope>NUCLEOTIDE SEQUENCE [LARGE SCALE GENOMIC DNA]</scope>
    <source>
        <strain evidence="2 3">DSM 6793</strain>
    </source>
</reference>
<evidence type="ECO:0000256" key="1">
    <source>
        <dbReference type="SAM" id="Coils"/>
    </source>
</evidence>
<proteinExistence type="predicted"/>